<proteinExistence type="predicted"/>
<evidence type="ECO:0000313" key="2">
    <source>
        <dbReference type="Proteomes" id="UP001055879"/>
    </source>
</evidence>
<reference evidence="2" key="1">
    <citation type="journal article" date="2022" name="Mol. Ecol. Resour.">
        <title>The genomes of chicory, endive, great burdock and yacon provide insights into Asteraceae palaeo-polyploidization history and plant inulin production.</title>
        <authorList>
            <person name="Fan W."/>
            <person name="Wang S."/>
            <person name="Wang H."/>
            <person name="Wang A."/>
            <person name="Jiang F."/>
            <person name="Liu H."/>
            <person name="Zhao H."/>
            <person name="Xu D."/>
            <person name="Zhang Y."/>
        </authorList>
    </citation>
    <scope>NUCLEOTIDE SEQUENCE [LARGE SCALE GENOMIC DNA]</scope>
    <source>
        <strain evidence="2">cv. Niubang</strain>
    </source>
</reference>
<dbReference type="EMBL" id="CM042063">
    <property type="protein sequence ID" value="KAI3667967.1"/>
    <property type="molecule type" value="Genomic_DNA"/>
</dbReference>
<sequence length="89" mass="9959">MVKLNINTSETIAFKSATVMILSKYTRSLRLVVNAAKEAAAPPAAATIRLVRILRKEFYWSNTIGSVVIVDQVNLIWKVENTPIHSMPF</sequence>
<reference evidence="1 2" key="2">
    <citation type="journal article" date="2022" name="Mol. Ecol. Resour.">
        <title>The genomes of chicory, endive, great burdock and yacon provide insights into Asteraceae paleo-polyploidization history and plant inulin production.</title>
        <authorList>
            <person name="Fan W."/>
            <person name="Wang S."/>
            <person name="Wang H."/>
            <person name="Wang A."/>
            <person name="Jiang F."/>
            <person name="Liu H."/>
            <person name="Zhao H."/>
            <person name="Xu D."/>
            <person name="Zhang Y."/>
        </authorList>
    </citation>
    <scope>NUCLEOTIDE SEQUENCE [LARGE SCALE GENOMIC DNA]</scope>
    <source>
        <strain evidence="2">cv. Niubang</strain>
    </source>
</reference>
<protein>
    <submittedName>
        <fullName evidence="1">Uncharacterized protein</fullName>
    </submittedName>
</protein>
<comment type="caution">
    <text evidence="1">The sequence shown here is derived from an EMBL/GenBank/DDBJ whole genome shotgun (WGS) entry which is preliminary data.</text>
</comment>
<accession>A0ACB8XL43</accession>
<organism evidence="1 2">
    <name type="scientific">Arctium lappa</name>
    <name type="common">Greater burdock</name>
    <name type="synonym">Lappa major</name>
    <dbReference type="NCBI Taxonomy" id="4217"/>
    <lineage>
        <taxon>Eukaryota</taxon>
        <taxon>Viridiplantae</taxon>
        <taxon>Streptophyta</taxon>
        <taxon>Embryophyta</taxon>
        <taxon>Tracheophyta</taxon>
        <taxon>Spermatophyta</taxon>
        <taxon>Magnoliopsida</taxon>
        <taxon>eudicotyledons</taxon>
        <taxon>Gunneridae</taxon>
        <taxon>Pentapetalae</taxon>
        <taxon>asterids</taxon>
        <taxon>campanulids</taxon>
        <taxon>Asterales</taxon>
        <taxon>Asteraceae</taxon>
        <taxon>Carduoideae</taxon>
        <taxon>Cardueae</taxon>
        <taxon>Arctiinae</taxon>
        <taxon>Arctium</taxon>
    </lineage>
</organism>
<gene>
    <name evidence="1" type="ORF">L6452_43038</name>
</gene>
<dbReference type="Proteomes" id="UP001055879">
    <property type="component" value="Linkage Group LG17"/>
</dbReference>
<keyword evidence="2" id="KW-1185">Reference proteome</keyword>
<name>A0ACB8XL43_ARCLA</name>
<evidence type="ECO:0000313" key="1">
    <source>
        <dbReference type="EMBL" id="KAI3667967.1"/>
    </source>
</evidence>